<reference evidence="2" key="1">
    <citation type="submission" date="2018-06" db="EMBL/GenBank/DDBJ databases">
        <authorList>
            <person name="Feng T."/>
            <person name="Jeon C.O."/>
        </authorList>
    </citation>
    <scope>NUCLEOTIDE SEQUENCE [LARGE SCALE GENOMIC DNA]</scope>
    <source>
        <strain evidence="2">S23</strain>
    </source>
</reference>
<comment type="caution">
    <text evidence="1">The sequence shown here is derived from an EMBL/GenBank/DDBJ whole genome shotgun (WGS) entry which is preliminary data.</text>
</comment>
<name>A0A370NKH0_9BURK</name>
<evidence type="ECO:0000313" key="2">
    <source>
        <dbReference type="Proteomes" id="UP000255165"/>
    </source>
</evidence>
<accession>A0A370NKH0</accession>
<dbReference type="EMBL" id="QKWJ01000072">
    <property type="protein sequence ID" value="RDK06085.1"/>
    <property type="molecule type" value="Genomic_DNA"/>
</dbReference>
<dbReference type="Proteomes" id="UP000255165">
    <property type="component" value="Unassembled WGS sequence"/>
</dbReference>
<dbReference type="RefSeq" id="WP_115215473.1">
    <property type="nucleotide sequence ID" value="NZ_QKWJ01000072.1"/>
</dbReference>
<protein>
    <submittedName>
        <fullName evidence="1">Uncharacterized protein</fullName>
    </submittedName>
</protein>
<proteinExistence type="predicted"/>
<keyword evidence="2" id="KW-1185">Reference proteome</keyword>
<gene>
    <name evidence="1" type="ORF">DN412_33240</name>
</gene>
<dbReference type="AlphaFoldDB" id="A0A370NKH0"/>
<sequence>MTKYNPRIEAFLATQAVVADAKSFTSVSLELKRFCRKQVAEIIQRASVDFGLFGAPIQIDETRIPVDGHPNIWEAIAAGLVPDLDHFREILRATYEANGPAIAEQQTAVTLCRAFGLASIMAERRSVTVVRLKLVAISESVCSATRPSRQLHFGSFEPVTQAFTALAVFARRMGYTSLATCLAVIQYNEYWELRLAKPITDTLIAFVQQHAGTSPQSA</sequence>
<organism evidence="1 2">
    <name type="scientific">Cupriavidus lacunae</name>
    <dbReference type="NCBI Taxonomy" id="2666307"/>
    <lineage>
        <taxon>Bacteria</taxon>
        <taxon>Pseudomonadati</taxon>
        <taxon>Pseudomonadota</taxon>
        <taxon>Betaproteobacteria</taxon>
        <taxon>Burkholderiales</taxon>
        <taxon>Burkholderiaceae</taxon>
        <taxon>Cupriavidus</taxon>
    </lineage>
</organism>
<evidence type="ECO:0000313" key="1">
    <source>
        <dbReference type="EMBL" id="RDK06085.1"/>
    </source>
</evidence>